<accession>A0A4R6RIW3</accession>
<dbReference type="Proteomes" id="UP000294547">
    <property type="component" value="Unassembled WGS sequence"/>
</dbReference>
<dbReference type="SUPFAM" id="SSF55154">
    <property type="entry name" value="CYTH-like phosphatases"/>
    <property type="match status" value="1"/>
</dbReference>
<dbReference type="InterPro" id="IPR033469">
    <property type="entry name" value="CYTH-like_dom_sf"/>
</dbReference>
<dbReference type="RefSeq" id="WP_126537409.1">
    <property type="nucleotide sequence ID" value="NZ_BSPM01000008.1"/>
</dbReference>
<dbReference type="Gene3D" id="2.40.320.10">
    <property type="entry name" value="Hypothetical Protein Pfu-838710-001"/>
    <property type="match status" value="1"/>
</dbReference>
<dbReference type="OrthoDB" id="9805588at2"/>
<name>A0A4R6RIW3_9HYPH</name>
<dbReference type="CDD" id="cd07891">
    <property type="entry name" value="CYTH-like_CthTTM-like_1"/>
    <property type="match status" value="1"/>
</dbReference>
<dbReference type="AlphaFoldDB" id="A0A4R6RIW3"/>
<keyword evidence="3" id="KW-1185">Reference proteome</keyword>
<dbReference type="InterPro" id="IPR012042">
    <property type="entry name" value="NeuTTM/CthTTM-like"/>
</dbReference>
<organism evidence="2 3">
    <name type="scientific">Oharaeibacter diazotrophicus</name>
    <dbReference type="NCBI Taxonomy" id="1920512"/>
    <lineage>
        <taxon>Bacteria</taxon>
        <taxon>Pseudomonadati</taxon>
        <taxon>Pseudomonadota</taxon>
        <taxon>Alphaproteobacteria</taxon>
        <taxon>Hyphomicrobiales</taxon>
        <taxon>Pleomorphomonadaceae</taxon>
        <taxon>Oharaeibacter</taxon>
    </lineage>
</organism>
<comment type="caution">
    <text evidence="2">The sequence shown here is derived from an EMBL/GenBank/DDBJ whole genome shotgun (WGS) entry which is preliminary data.</text>
</comment>
<evidence type="ECO:0000313" key="2">
    <source>
        <dbReference type="EMBL" id="TDP86332.1"/>
    </source>
</evidence>
<dbReference type="PIRSF" id="PIRSF016487">
    <property type="entry name" value="CYTH_UCP016487"/>
    <property type="match status" value="1"/>
</dbReference>
<proteinExistence type="predicted"/>
<feature type="domain" description="CYTH" evidence="1">
    <location>
        <begin position="2"/>
        <end position="148"/>
    </location>
</feature>
<evidence type="ECO:0000259" key="1">
    <source>
        <dbReference type="PROSITE" id="PS51707"/>
    </source>
</evidence>
<dbReference type="PANTHER" id="PTHR40114:SF1">
    <property type="entry name" value="SLR0698 PROTEIN"/>
    <property type="match status" value="1"/>
</dbReference>
<dbReference type="PANTHER" id="PTHR40114">
    <property type="entry name" value="SLR0698 PROTEIN"/>
    <property type="match status" value="1"/>
</dbReference>
<dbReference type="EMBL" id="SNXY01000006">
    <property type="protein sequence ID" value="TDP86332.1"/>
    <property type="molecule type" value="Genomic_DNA"/>
</dbReference>
<gene>
    <name evidence="2" type="ORF">EDD54_0202</name>
</gene>
<dbReference type="InterPro" id="IPR023577">
    <property type="entry name" value="CYTH_domain"/>
</dbReference>
<dbReference type="SMART" id="SM01118">
    <property type="entry name" value="CYTH"/>
    <property type="match status" value="1"/>
</dbReference>
<protein>
    <submittedName>
        <fullName evidence="2">Adenylate cyclase</fullName>
    </submittedName>
</protein>
<dbReference type="Pfam" id="PF01928">
    <property type="entry name" value="CYTH"/>
    <property type="match status" value="1"/>
</dbReference>
<dbReference type="PROSITE" id="PS51707">
    <property type="entry name" value="CYTH"/>
    <property type="match status" value="1"/>
</dbReference>
<reference evidence="2 3" key="1">
    <citation type="submission" date="2019-03" db="EMBL/GenBank/DDBJ databases">
        <title>Genomic Encyclopedia of Type Strains, Phase IV (KMG-IV): sequencing the most valuable type-strain genomes for metagenomic binning, comparative biology and taxonomic classification.</title>
        <authorList>
            <person name="Goeker M."/>
        </authorList>
    </citation>
    <scope>NUCLEOTIDE SEQUENCE [LARGE SCALE GENOMIC DNA]</scope>
    <source>
        <strain evidence="2 3">DSM 102969</strain>
    </source>
</reference>
<sequence>MAIEIERKFLVVGEGWRDAVASADRFVDGLIAAEGSNKVRVRRYDARAVLTLKGPKHGISRDEFEYDIPLADADELLARRSIGPLIRKTRHMVPNGPDLWSVDVFEAELAGLVVAEIELDHEDRFFERPSWVGAEITHDRRYGSAALLRAALDPATAFWRP</sequence>
<evidence type="ECO:0000313" key="3">
    <source>
        <dbReference type="Proteomes" id="UP000294547"/>
    </source>
</evidence>